<feature type="transmembrane region" description="Helical" evidence="1">
    <location>
        <begin position="15"/>
        <end position="36"/>
    </location>
</feature>
<evidence type="ECO:0008006" key="4">
    <source>
        <dbReference type="Google" id="ProtNLM"/>
    </source>
</evidence>
<feature type="transmembrane region" description="Helical" evidence="1">
    <location>
        <begin position="48"/>
        <end position="71"/>
    </location>
</feature>
<feature type="transmembrane region" description="Helical" evidence="1">
    <location>
        <begin position="83"/>
        <end position="101"/>
    </location>
</feature>
<organism evidence="2 3">
    <name type="scientific">Saliniradius amylolyticus</name>
    <dbReference type="NCBI Taxonomy" id="2183582"/>
    <lineage>
        <taxon>Bacteria</taxon>
        <taxon>Pseudomonadati</taxon>
        <taxon>Pseudomonadota</taxon>
        <taxon>Gammaproteobacteria</taxon>
        <taxon>Alteromonadales</taxon>
        <taxon>Alteromonadaceae</taxon>
        <taxon>Saliniradius</taxon>
    </lineage>
</organism>
<keyword evidence="1" id="KW-0812">Transmembrane</keyword>
<evidence type="ECO:0000313" key="2">
    <source>
        <dbReference type="EMBL" id="AWL12214.1"/>
    </source>
</evidence>
<evidence type="ECO:0000313" key="3">
    <source>
        <dbReference type="Proteomes" id="UP000245728"/>
    </source>
</evidence>
<keyword evidence="1" id="KW-1133">Transmembrane helix</keyword>
<evidence type="ECO:0000256" key="1">
    <source>
        <dbReference type="SAM" id="Phobius"/>
    </source>
</evidence>
<dbReference type="InterPro" id="IPR021813">
    <property type="entry name" value="DUF3392"/>
</dbReference>
<dbReference type="KEGG" id="salh:HMF8227_01741"/>
<reference evidence="2 3" key="1">
    <citation type="submission" date="2018-05" db="EMBL/GenBank/DDBJ databases">
        <title>Salinimonas sp. HMF8227 Genome sequencing and assembly.</title>
        <authorList>
            <person name="Kang H."/>
            <person name="Kang J."/>
            <person name="Cha I."/>
            <person name="Kim H."/>
            <person name="Joh K."/>
        </authorList>
    </citation>
    <scope>NUCLEOTIDE SEQUENCE [LARGE SCALE GENOMIC DNA]</scope>
    <source>
        <strain evidence="2 3">HMF8227</strain>
    </source>
</reference>
<name>A0A2S2E3J6_9ALTE</name>
<proteinExistence type="predicted"/>
<protein>
    <recommendedName>
        <fullName evidence="4">DUF3392 domain-containing protein</fullName>
    </recommendedName>
</protein>
<accession>A0A2S2E3J6</accession>
<gene>
    <name evidence="2" type="ORF">HMF8227_01741</name>
</gene>
<keyword evidence="1" id="KW-0472">Membrane</keyword>
<dbReference type="Proteomes" id="UP000245728">
    <property type="component" value="Chromosome"/>
</dbReference>
<dbReference type="Pfam" id="PF11872">
    <property type="entry name" value="DUF3392"/>
    <property type="match status" value="1"/>
</dbReference>
<dbReference type="AlphaFoldDB" id="A0A2S2E3J6"/>
<dbReference type="OrthoDB" id="6196761at2"/>
<keyword evidence="3" id="KW-1185">Reference proteome</keyword>
<dbReference type="EMBL" id="CP029347">
    <property type="protein sequence ID" value="AWL12214.1"/>
    <property type="molecule type" value="Genomic_DNA"/>
</dbReference>
<sequence>MSEAFLTLTGWLSPYYSEIAMTFIATLLVVYGDVVNKHIKRMLTPYPFVFRTLVFVLVCAFGYGAFILFATPFIKQGILLLPSVWRGGVIVAVFLLMGYLAEQRRYI</sequence>
<dbReference type="RefSeq" id="WP_109339809.1">
    <property type="nucleotide sequence ID" value="NZ_CP029347.1"/>
</dbReference>